<dbReference type="Proteomes" id="UP001555826">
    <property type="component" value="Unassembled WGS sequence"/>
</dbReference>
<dbReference type="PANTHER" id="PTHR45724:SF13">
    <property type="entry name" value="AQUAPORIN NIP1-1-RELATED"/>
    <property type="match status" value="1"/>
</dbReference>
<name>A0ABV3P287_9ACTN</name>
<feature type="transmembrane region" description="Helical" evidence="8">
    <location>
        <begin position="42"/>
        <end position="62"/>
    </location>
</feature>
<evidence type="ECO:0000256" key="7">
    <source>
        <dbReference type="SAM" id="MobiDB-lite"/>
    </source>
</evidence>
<dbReference type="InterPro" id="IPR000425">
    <property type="entry name" value="MIP"/>
</dbReference>
<dbReference type="RefSeq" id="WP_367636336.1">
    <property type="nucleotide sequence ID" value="NZ_JBFNQN010000002.1"/>
</dbReference>
<dbReference type="SUPFAM" id="SSF81338">
    <property type="entry name" value="Aquaporin-like"/>
    <property type="match status" value="1"/>
</dbReference>
<dbReference type="Gene3D" id="1.20.1080.10">
    <property type="entry name" value="Glycerol uptake facilitator protein"/>
    <property type="match status" value="1"/>
</dbReference>
<dbReference type="Pfam" id="PF00230">
    <property type="entry name" value="MIP"/>
    <property type="match status" value="1"/>
</dbReference>
<evidence type="ECO:0000256" key="1">
    <source>
        <dbReference type="ARBA" id="ARBA00004141"/>
    </source>
</evidence>
<organism evidence="9 10">
    <name type="scientific">Kineococcus endophyticus</name>
    <dbReference type="NCBI Taxonomy" id="1181883"/>
    <lineage>
        <taxon>Bacteria</taxon>
        <taxon>Bacillati</taxon>
        <taxon>Actinomycetota</taxon>
        <taxon>Actinomycetes</taxon>
        <taxon>Kineosporiales</taxon>
        <taxon>Kineosporiaceae</taxon>
        <taxon>Kineococcus</taxon>
    </lineage>
</organism>
<evidence type="ECO:0000256" key="6">
    <source>
        <dbReference type="RuleBase" id="RU000477"/>
    </source>
</evidence>
<comment type="caution">
    <text evidence="9">The sequence shown here is derived from an EMBL/GenBank/DDBJ whole genome shotgun (WGS) entry which is preliminary data.</text>
</comment>
<gene>
    <name evidence="9" type="ORF">AB1207_03185</name>
</gene>
<feature type="transmembrane region" description="Helical" evidence="8">
    <location>
        <begin position="68"/>
        <end position="92"/>
    </location>
</feature>
<dbReference type="PROSITE" id="PS00221">
    <property type="entry name" value="MIP"/>
    <property type="match status" value="1"/>
</dbReference>
<dbReference type="InterPro" id="IPR023271">
    <property type="entry name" value="Aquaporin-like"/>
</dbReference>
<keyword evidence="4 8" id="KW-1133">Transmembrane helix</keyword>
<feature type="transmembrane region" description="Helical" evidence="8">
    <location>
        <begin position="113"/>
        <end position="135"/>
    </location>
</feature>
<feature type="transmembrane region" description="Helical" evidence="8">
    <location>
        <begin position="229"/>
        <end position="247"/>
    </location>
</feature>
<keyword evidence="2 6" id="KW-0813">Transport</keyword>
<dbReference type="PANTHER" id="PTHR45724">
    <property type="entry name" value="AQUAPORIN NIP2-1"/>
    <property type="match status" value="1"/>
</dbReference>
<feature type="region of interest" description="Disordered" evidence="7">
    <location>
        <begin position="1"/>
        <end position="25"/>
    </location>
</feature>
<evidence type="ECO:0000313" key="9">
    <source>
        <dbReference type="EMBL" id="MEW9263741.1"/>
    </source>
</evidence>
<keyword evidence="10" id="KW-1185">Reference proteome</keyword>
<evidence type="ECO:0000256" key="4">
    <source>
        <dbReference type="ARBA" id="ARBA00022989"/>
    </source>
</evidence>
<evidence type="ECO:0000256" key="8">
    <source>
        <dbReference type="SAM" id="Phobius"/>
    </source>
</evidence>
<dbReference type="EMBL" id="JBFNQN010000002">
    <property type="protein sequence ID" value="MEW9263741.1"/>
    <property type="molecule type" value="Genomic_DNA"/>
</dbReference>
<comment type="similarity">
    <text evidence="6">Belongs to the MIP/aquaporin (TC 1.A.8) family.</text>
</comment>
<dbReference type="NCBIfam" id="TIGR00861">
    <property type="entry name" value="MIP"/>
    <property type="match status" value="1"/>
</dbReference>
<protein>
    <submittedName>
        <fullName evidence="9">MIP family channel protein</fullName>
    </submittedName>
</protein>
<keyword evidence="3 6" id="KW-0812">Transmembrane</keyword>
<sequence length="263" mass="26341">MTTRSSSDRLDVRRSDRPEVDPQGLFGSSPGTRLVRSATAEVVGTSVLVLAGTATAIGAGRADAVYELVAVVLAFGIALAAMAATLGHVSGCHLNPAVTLSLAVTRKFPWKAVPAYVVAQLLGGVLGSLAAWGVYAGSGREVVALSATVPAQGVGTGQAFFVEAVVTFVLVLVVISVATDERVPGGLAPLAVGAALATAIFIAGPITGGAVNPARAFGPAVVSGTTTSLWLYLLAPVVGGLVAAVLYDRLLKPTAPPAPVEAH</sequence>
<dbReference type="InterPro" id="IPR034294">
    <property type="entry name" value="Aquaporin_transptr"/>
</dbReference>
<feature type="transmembrane region" description="Helical" evidence="8">
    <location>
        <begin position="187"/>
        <end position="209"/>
    </location>
</feature>
<evidence type="ECO:0000256" key="3">
    <source>
        <dbReference type="ARBA" id="ARBA00022692"/>
    </source>
</evidence>
<feature type="transmembrane region" description="Helical" evidence="8">
    <location>
        <begin position="155"/>
        <end position="175"/>
    </location>
</feature>
<dbReference type="PRINTS" id="PR00783">
    <property type="entry name" value="MINTRINSICP"/>
</dbReference>
<dbReference type="InterPro" id="IPR022357">
    <property type="entry name" value="MIP_CS"/>
</dbReference>
<proteinExistence type="inferred from homology"/>
<evidence type="ECO:0000256" key="5">
    <source>
        <dbReference type="ARBA" id="ARBA00023136"/>
    </source>
</evidence>
<keyword evidence="5 8" id="KW-0472">Membrane</keyword>
<comment type="subcellular location">
    <subcellularLocation>
        <location evidence="1">Membrane</location>
        <topology evidence="1">Multi-pass membrane protein</topology>
    </subcellularLocation>
</comment>
<feature type="compositionally biased region" description="Basic and acidic residues" evidence="7">
    <location>
        <begin position="1"/>
        <end position="20"/>
    </location>
</feature>
<evidence type="ECO:0000256" key="2">
    <source>
        <dbReference type="ARBA" id="ARBA00022448"/>
    </source>
</evidence>
<evidence type="ECO:0000313" key="10">
    <source>
        <dbReference type="Proteomes" id="UP001555826"/>
    </source>
</evidence>
<accession>A0ABV3P287</accession>
<reference evidence="9 10" key="1">
    <citation type="submission" date="2024-07" db="EMBL/GenBank/DDBJ databases">
        <authorList>
            <person name="Thanompreechachai J."/>
            <person name="Duangmal K."/>
        </authorList>
    </citation>
    <scope>NUCLEOTIDE SEQUENCE [LARGE SCALE GENOMIC DNA]</scope>
    <source>
        <strain evidence="9 10">KCTC 19886</strain>
    </source>
</reference>